<evidence type="ECO:0000313" key="2">
    <source>
        <dbReference type="Proteomes" id="UP001164250"/>
    </source>
</evidence>
<keyword evidence="2" id="KW-1185">Reference proteome</keyword>
<dbReference type="EMBL" id="CM047906">
    <property type="protein sequence ID" value="KAJ0087526.1"/>
    <property type="molecule type" value="Genomic_DNA"/>
</dbReference>
<protein>
    <submittedName>
        <fullName evidence="1">Uncharacterized protein</fullName>
    </submittedName>
</protein>
<gene>
    <name evidence="1" type="ORF">Patl1_07173</name>
</gene>
<name>A0ACC1ALH9_9ROSI</name>
<reference evidence="2" key="1">
    <citation type="journal article" date="2023" name="G3 (Bethesda)">
        <title>Genome assembly and association tests identify interacting loci associated with vigor, precocity, and sex in interspecific pistachio rootstocks.</title>
        <authorList>
            <person name="Palmer W."/>
            <person name="Jacygrad E."/>
            <person name="Sagayaradj S."/>
            <person name="Cavanaugh K."/>
            <person name="Han R."/>
            <person name="Bertier L."/>
            <person name="Beede B."/>
            <person name="Kafkas S."/>
            <person name="Golino D."/>
            <person name="Preece J."/>
            <person name="Michelmore R."/>
        </authorList>
    </citation>
    <scope>NUCLEOTIDE SEQUENCE [LARGE SCALE GENOMIC DNA]</scope>
</reference>
<dbReference type="Proteomes" id="UP001164250">
    <property type="component" value="Chromosome 10"/>
</dbReference>
<proteinExistence type="predicted"/>
<sequence length="253" mass="28680">MEIELSKSFETPLPPQRAIVFHHHSPPSFATPLPPPQAILYKPTRFRPPIYPLPPPPTYPFQRLPFELMALIDKLSWAYDVRTILISVQSLLGEPNISFPLNSQAAQLWSNREECLILIGLTESYLPPGRNYLTKASLNHADRIELLLALIRTGFHDTAHILHSFGHSFACFQSSTANVGRIVVEVKKLNPLDVEAKNRDGKTPRALFSQEHQKLKDDGEKWMKDTANYCMVVALLITTMVFLSALGHVQWHQ</sequence>
<accession>A0ACC1ALH9</accession>
<evidence type="ECO:0000313" key="1">
    <source>
        <dbReference type="EMBL" id="KAJ0087526.1"/>
    </source>
</evidence>
<comment type="caution">
    <text evidence="1">The sequence shown here is derived from an EMBL/GenBank/DDBJ whole genome shotgun (WGS) entry which is preliminary data.</text>
</comment>
<organism evidence="1 2">
    <name type="scientific">Pistacia atlantica</name>
    <dbReference type="NCBI Taxonomy" id="434234"/>
    <lineage>
        <taxon>Eukaryota</taxon>
        <taxon>Viridiplantae</taxon>
        <taxon>Streptophyta</taxon>
        <taxon>Embryophyta</taxon>
        <taxon>Tracheophyta</taxon>
        <taxon>Spermatophyta</taxon>
        <taxon>Magnoliopsida</taxon>
        <taxon>eudicotyledons</taxon>
        <taxon>Gunneridae</taxon>
        <taxon>Pentapetalae</taxon>
        <taxon>rosids</taxon>
        <taxon>malvids</taxon>
        <taxon>Sapindales</taxon>
        <taxon>Anacardiaceae</taxon>
        <taxon>Pistacia</taxon>
    </lineage>
</organism>